<protein>
    <submittedName>
        <fullName evidence="8">Osmoprotectant transport system permease protein</fullName>
    </submittedName>
</protein>
<comment type="similarity">
    <text evidence="6">Belongs to the binding-protein-dependent transport system permease family.</text>
</comment>
<dbReference type="InterPro" id="IPR035906">
    <property type="entry name" value="MetI-like_sf"/>
</dbReference>
<evidence type="ECO:0000313" key="9">
    <source>
        <dbReference type="Proteomes" id="UP000231693"/>
    </source>
</evidence>
<dbReference type="AlphaFoldDB" id="A0A2M9CYA3"/>
<dbReference type="Pfam" id="PF00528">
    <property type="entry name" value="BPD_transp_1"/>
    <property type="match status" value="1"/>
</dbReference>
<evidence type="ECO:0000256" key="5">
    <source>
        <dbReference type="ARBA" id="ARBA00023136"/>
    </source>
</evidence>
<organism evidence="8 9">
    <name type="scientific">Sediminihabitans luteus</name>
    <dbReference type="NCBI Taxonomy" id="1138585"/>
    <lineage>
        <taxon>Bacteria</taxon>
        <taxon>Bacillati</taxon>
        <taxon>Actinomycetota</taxon>
        <taxon>Actinomycetes</taxon>
        <taxon>Micrococcales</taxon>
        <taxon>Cellulomonadaceae</taxon>
        <taxon>Sediminihabitans</taxon>
    </lineage>
</organism>
<dbReference type="PANTHER" id="PTHR30177">
    <property type="entry name" value="GLYCINE BETAINE/L-PROLINE TRANSPORT SYSTEM PERMEASE PROTEIN PROW"/>
    <property type="match status" value="1"/>
</dbReference>
<dbReference type="PROSITE" id="PS50928">
    <property type="entry name" value="ABC_TM1"/>
    <property type="match status" value="1"/>
</dbReference>
<keyword evidence="2 6" id="KW-0813">Transport</keyword>
<gene>
    <name evidence="8" type="ORF">CLV28_0089</name>
</gene>
<feature type="domain" description="ABC transmembrane type-1" evidence="7">
    <location>
        <begin position="23"/>
        <end position="202"/>
    </location>
</feature>
<evidence type="ECO:0000256" key="1">
    <source>
        <dbReference type="ARBA" id="ARBA00004141"/>
    </source>
</evidence>
<accession>A0A2M9CYA3</accession>
<dbReference type="EMBL" id="PGFE01000001">
    <property type="protein sequence ID" value="PJJ76880.1"/>
    <property type="molecule type" value="Genomic_DNA"/>
</dbReference>
<evidence type="ECO:0000259" key="7">
    <source>
        <dbReference type="PROSITE" id="PS50928"/>
    </source>
</evidence>
<dbReference type="InterPro" id="IPR051204">
    <property type="entry name" value="ABC_transp_perm/SBD"/>
</dbReference>
<feature type="transmembrane region" description="Helical" evidence="6">
    <location>
        <begin position="180"/>
        <end position="205"/>
    </location>
</feature>
<comment type="subcellular location">
    <subcellularLocation>
        <location evidence="6">Cell membrane</location>
        <topology evidence="6">Multi-pass membrane protein</topology>
    </subcellularLocation>
    <subcellularLocation>
        <location evidence="1">Membrane</location>
        <topology evidence="1">Multi-pass membrane protein</topology>
    </subcellularLocation>
</comment>
<name>A0A2M9CYA3_9CELL</name>
<feature type="transmembrane region" description="Helical" evidence="6">
    <location>
        <begin position="29"/>
        <end position="51"/>
    </location>
</feature>
<dbReference type="Proteomes" id="UP000231693">
    <property type="component" value="Unassembled WGS sequence"/>
</dbReference>
<dbReference type="RefSeq" id="WP_100421362.1">
    <property type="nucleotide sequence ID" value="NZ_BOOX01000015.1"/>
</dbReference>
<dbReference type="InterPro" id="IPR000515">
    <property type="entry name" value="MetI-like"/>
</dbReference>
<dbReference type="GO" id="GO:0005886">
    <property type="term" value="C:plasma membrane"/>
    <property type="evidence" value="ECO:0007669"/>
    <property type="project" value="UniProtKB-SubCell"/>
</dbReference>
<keyword evidence="4 6" id="KW-1133">Transmembrane helix</keyword>
<proteinExistence type="inferred from homology"/>
<dbReference type="Gene3D" id="1.10.3720.10">
    <property type="entry name" value="MetI-like"/>
    <property type="match status" value="1"/>
</dbReference>
<keyword evidence="9" id="KW-1185">Reference proteome</keyword>
<reference evidence="8 9" key="1">
    <citation type="submission" date="2017-11" db="EMBL/GenBank/DDBJ databases">
        <title>Genomic Encyclopedia of Archaeal and Bacterial Type Strains, Phase II (KMG-II): From Individual Species to Whole Genera.</title>
        <authorList>
            <person name="Goeker M."/>
        </authorList>
    </citation>
    <scope>NUCLEOTIDE SEQUENCE [LARGE SCALE GENOMIC DNA]</scope>
    <source>
        <strain evidence="8 9">DSM 25478</strain>
    </source>
</reference>
<sequence length="219" mass="23392">MSSNPWFSWDYVQTNWDDISARLVEHTTLTIEAVVIGFVIALPLAALAANVRWLSGAIIGTASVLYTIPSLALFAILAPILGIGRTPVLVGVVVYALLVMIRNTVAGLAGVDPDVVDAARGLGYGRARLFWTVEMPNALPGVITGLRLATVSTVALVTVGVVVGYGGLGQLMFRGFQTFYRAEIVTATLLCVLLALVLDLLLWALGRAMQPWLRTRSVA</sequence>
<dbReference type="CDD" id="cd06261">
    <property type="entry name" value="TM_PBP2"/>
    <property type="match status" value="1"/>
</dbReference>
<feature type="transmembrane region" description="Helical" evidence="6">
    <location>
        <begin position="88"/>
        <end position="111"/>
    </location>
</feature>
<evidence type="ECO:0000256" key="4">
    <source>
        <dbReference type="ARBA" id="ARBA00022989"/>
    </source>
</evidence>
<evidence type="ECO:0000313" key="8">
    <source>
        <dbReference type="EMBL" id="PJJ76880.1"/>
    </source>
</evidence>
<dbReference type="OrthoDB" id="3233284at2"/>
<keyword evidence="3 6" id="KW-0812">Transmembrane</keyword>
<dbReference type="SUPFAM" id="SSF161098">
    <property type="entry name" value="MetI-like"/>
    <property type="match status" value="1"/>
</dbReference>
<feature type="transmembrane region" description="Helical" evidence="6">
    <location>
        <begin position="57"/>
        <end position="81"/>
    </location>
</feature>
<dbReference type="GO" id="GO:0031460">
    <property type="term" value="P:glycine betaine transport"/>
    <property type="evidence" value="ECO:0007669"/>
    <property type="project" value="TreeGrafter"/>
</dbReference>
<evidence type="ECO:0000256" key="6">
    <source>
        <dbReference type="RuleBase" id="RU363032"/>
    </source>
</evidence>
<keyword evidence="5 6" id="KW-0472">Membrane</keyword>
<feature type="transmembrane region" description="Helical" evidence="6">
    <location>
        <begin position="145"/>
        <end position="168"/>
    </location>
</feature>
<dbReference type="GO" id="GO:0055085">
    <property type="term" value="P:transmembrane transport"/>
    <property type="evidence" value="ECO:0007669"/>
    <property type="project" value="InterPro"/>
</dbReference>
<comment type="caution">
    <text evidence="8">The sequence shown here is derived from an EMBL/GenBank/DDBJ whole genome shotgun (WGS) entry which is preliminary data.</text>
</comment>
<dbReference type="PANTHER" id="PTHR30177:SF4">
    <property type="entry name" value="OSMOPROTECTANT IMPORT PERMEASE PROTEIN OSMW"/>
    <property type="match status" value="1"/>
</dbReference>
<evidence type="ECO:0000256" key="2">
    <source>
        <dbReference type="ARBA" id="ARBA00022448"/>
    </source>
</evidence>
<evidence type="ECO:0000256" key="3">
    <source>
        <dbReference type="ARBA" id="ARBA00022692"/>
    </source>
</evidence>